<feature type="compositionally biased region" description="Low complexity" evidence="1">
    <location>
        <begin position="41"/>
        <end position="54"/>
    </location>
</feature>
<keyword evidence="3" id="KW-1185">Reference proteome</keyword>
<sequence length="570" mass="60766">MARVERFDKYESSLIAHVSTTAQEAARAPMRAEALGAAQASTTTGPSGTRSSMTKPAMMAVPTFDGKDSDRLVFWVWGIEIALNARQIYDARAQVAFALSNLGGRARAWAMARETASPGHAHSVGSVRLVAVSVFDGFDSVEPFIGLDMDDRYDLILGMPWLAKHEPWTDWYNRTIGASHKPLADRALSGHAPSSSRDGFVHEHRLPRGEQHVVGTSEVLTSATAGISSSSAWVWGWDNTRLAGPELHSRGNTGICWNQPSCTCPWAVDSQGADAVRARAGRGGSVQAPPQQVVLVGLSVGNDGAEVGTRAEEGGRVGAPITQGVGAGSAHAGKHAVVGSTHADVLAGVGNRAENGNRVGAPTTQGVIVGSARAKGRGEHGACAPKDETLPVLSKNSPTDFLESLKAGELEEVVLVRAERRSVERKSSSVMDPVVLEPLGGRCGIAPTSYKTPQTHTTTSSRSFQISLTTIFLRFFRRIEAYVMKSIWCQAPSIVPQVEVAALISDVLRAYTQWEVAYGARLQQVERGNHTGANAYPEEGYIAEQHGGLHSVQCTRHGRWLLSAADVDSG</sequence>
<evidence type="ECO:0000313" key="3">
    <source>
        <dbReference type="Proteomes" id="UP001165121"/>
    </source>
</evidence>
<dbReference type="InterPro" id="IPR021109">
    <property type="entry name" value="Peptidase_aspartic_dom_sf"/>
</dbReference>
<accession>A0A9W7D2I0</accession>
<evidence type="ECO:0000256" key="1">
    <source>
        <dbReference type="SAM" id="MobiDB-lite"/>
    </source>
</evidence>
<comment type="caution">
    <text evidence="2">The sequence shown here is derived from an EMBL/GenBank/DDBJ whole genome shotgun (WGS) entry which is preliminary data.</text>
</comment>
<dbReference type="EMBL" id="BSXT01003351">
    <property type="protein sequence ID" value="GMF53768.1"/>
    <property type="molecule type" value="Genomic_DNA"/>
</dbReference>
<feature type="region of interest" description="Disordered" evidence="1">
    <location>
        <begin position="34"/>
        <end position="54"/>
    </location>
</feature>
<reference evidence="2" key="1">
    <citation type="submission" date="2023-04" db="EMBL/GenBank/DDBJ databases">
        <title>Phytophthora fragariaefolia NBRC 109709.</title>
        <authorList>
            <person name="Ichikawa N."/>
            <person name="Sato H."/>
            <person name="Tonouchi N."/>
        </authorList>
    </citation>
    <scope>NUCLEOTIDE SEQUENCE</scope>
    <source>
        <strain evidence="2">NBRC 109709</strain>
    </source>
</reference>
<dbReference type="OrthoDB" id="79194at2759"/>
<evidence type="ECO:0000313" key="2">
    <source>
        <dbReference type="EMBL" id="GMF53768.1"/>
    </source>
</evidence>
<dbReference type="AlphaFoldDB" id="A0A9W7D2I0"/>
<dbReference type="Gene3D" id="2.40.70.10">
    <property type="entry name" value="Acid Proteases"/>
    <property type="match status" value="1"/>
</dbReference>
<name>A0A9W7D2I0_9STRA</name>
<gene>
    <name evidence="2" type="ORF">Pfra01_002229600</name>
</gene>
<proteinExistence type="predicted"/>
<organism evidence="2 3">
    <name type="scientific">Phytophthora fragariaefolia</name>
    <dbReference type="NCBI Taxonomy" id="1490495"/>
    <lineage>
        <taxon>Eukaryota</taxon>
        <taxon>Sar</taxon>
        <taxon>Stramenopiles</taxon>
        <taxon>Oomycota</taxon>
        <taxon>Peronosporomycetes</taxon>
        <taxon>Peronosporales</taxon>
        <taxon>Peronosporaceae</taxon>
        <taxon>Phytophthora</taxon>
    </lineage>
</organism>
<protein>
    <submittedName>
        <fullName evidence="2">Unnamed protein product</fullName>
    </submittedName>
</protein>
<dbReference type="Proteomes" id="UP001165121">
    <property type="component" value="Unassembled WGS sequence"/>
</dbReference>